<protein>
    <submittedName>
        <fullName evidence="2">PDZ/DHR/GLGF domain protein</fullName>
    </submittedName>
</protein>
<evidence type="ECO:0000259" key="1">
    <source>
        <dbReference type="SMART" id="SM00228"/>
    </source>
</evidence>
<organism evidence="2 3">
    <name type="scientific">Chthoniobacter flavus Ellin428</name>
    <dbReference type="NCBI Taxonomy" id="497964"/>
    <lineage>
        <taxon>Bacteria</taxon>
        <taxon>Pseudomonadati</taxon>
        <taxon>Verrucomicrobiota</taxon>
        <taxon>Spartobacteria</taxon>
        <taxon>Chthoniobacterales</taxon>
        <taxon>Chthoniobacteraceae</taxon>
        <taxon>Chthoniobacter</taxon>
    </lineage>
</organism>
<evidence type="ECO:0000313" key="2">
    <source>
        <dbReference type="EMBL" id="EDY16480.1"/>
    </source>
</evidence>
<dbReference type="EMBL" id="ABVL01000032">
    <property type="protein sequence ID" value="EDY16480.1"/>
    <property type="molecule type" value="Genomic_DNA"/>
</dbReference>
<dbReference type="Pfam" id="PF17820">
    <property type="entry name" value="PDZ_6"/>
    <property type="match status" value="1"/>
</dbReference>
<dbReference type="Proteomes" id="UP000005824">
    <property type="component" value="Unassembled WGS sequence"/>
</dbReference>
<accession>B4DAS0</accession>
<dbReference type="Gene3D" id="2.30.42.10">
    <property type="match status" value="1"/>
</dbReference>
<evidence type="ECO:0000313" key="3">
    <source>
        <dbReference type="Proteomes" id="UP000005824"/>
    </source>
</evidence>
<dbReference type="InterPro" id="IPR001478">
    <property type="entry name" value="PDZ"/>
</dbReference>
<keyword evidence="3" id="KW-1185">Reference proteome</keyword>
<reference evidence="2 3" key="1">
    <citation type="journal article" date="2011" name="J. Bacteriol.">
        <title>Genome sequence of Chthoniobacter flavus Ellin428, an aerobic heterotrophic soil bacterium.</title>
        <authorList>
            <person name="Kant R."/>
            <person name="van Passel M.W."/>
            <person name="Palva A."/>
            <person name="Lucas S."/>
            <person name="Lapidus A."/>
            <person name="Glavina Del Rio T."/>
            <person name="Dalin E."/>
            <person name="Tice H."/>
            <person name="Bruce D."/>
            <person name="Goodwin L."/>
            <person name="Pitluck S."/>
            <person name="Larimer F.W."/>
            <person name="Land M.L."/>
            <person name="Hauser L."/>
            <person name="Sangwan P."/>
            <person name="de Vos W.M."/>
            <person name="Janssen P.H."/>
            <person name="Smidt H."/>
        </authorList>
    </citation>
    <scope>NUCLEOTIDE SEQUENCE [LARGE SCALE GENOMIC DNA]</scope>
    <source>
        <strain evidence="2 3">Ellin428</strain>
    </source>
</reference>
<dbReference type="SMART" id="SM00228">
    <property type="entry name" value="PDZ"/>
    <property type="match status" value="1"/>
</dbReference>
<name>B4DAS0_9BACT</name>
<dbReference type="STRING" id="497964.CfE428DRAFT_6011"/>
<dbReference type="InterPro" id="IPR041489">
    <property type="entry name" value="PDZ_6"/>
</dbReference>
<gene>
    <name evidence="2" type="ORF">CfE428DRAFT_6011</name>
</gene>
<dbReference type="SUPFAM" id="SSF50156">
    <property type="entry name" value="PDZ domain-like"/>
    <property type="match status" value="1"/>
</dbReference>
<dbReference type="InParanoid" id="B4DAS0"/>
<feature type="domain" description="PDZ" evidence="1">
    <location>
        <begin position="46"/>
        <end position="123"/>
    </location>
</feature>
<dbReference type="AlphaFoldDB" id="B4DAS0"/>
<comment type="caution">
    <text evidence="2">The sequence shown here is derived from an EMBL/GenBank/DDBJ whole genome shotgun (WGS) entry which is preliminary data.</text>
</comment>
<dbReference type="InterPro" id="IPR036034">
    <property type="entry name" value="PDZ_sf"/>
</dbReference>
<proteinExistence type="predicted"/>
<sequence>MLVIGLGLDPAIYSHLPHQMQVDLKSAKVIEKSAGAAPLIGFEERGFVGVVIGTTKQVPGGDFRSILSVILKSPAADAGIKSGGYIISVDGKSTAGMKTPFELIHALQGAPGTQIRLELKRVDSEGVDTLTITRAKRIFSVDLPK</sequence>